<comment type="similarity">
    <text evidence="1">Belongs to the IUNH family.</text>
</comment>
<keyword evidence="6" id="KW-1185">Reference proteome</keyword>
<dbReference type="AlphaFoldDB" id="A0A9P4IJJ4"/>
<evidence type="ECO:0000256" key="1">
    <source>
        <dbReference type="ARBA" id="ARBA00009176"/>
    </source>
</evidence>
<evidence type="ECO:0000259" key="4">
    <source>
        <dbReference type="Pfam" id="PF01156"/>
    </source>
</evidence>
<proteinExistence type="inferred from homology"/>
<comment type="caution">
    <text evidence="5">The sequence shown here is derived from an EMBL/GenBank/DDBJ whole genome shotgun (WGS) entry which is preliminary data.</text>
</comment>
<evidence type="ECO:0000313" key="5">
    <source>
        <dbReference type="EMBL" id="KAF2100822.1"/>
    </source>
</evidence>
<evidence type="ECO:0000256" key="3">
    <source>
        <dbReference type="ARBA" id="ARBA00023295"/>
    </source>
</evidence>
<sequence>MDYAARQKALQIWGKDKSQHVIPIWLDCDTVFKDAFAILLATQCPRFNLLGVSTVHGNASLENTTWNTQSVLEAIGCRDVPVYPGAAKPFARYAVYAPEYHGKTGLDGTDLLPEPVKPPVTNVTAVNAMYNALINTPRDSAWLVTTGTMTNAALLFALHPNLASHIRGLSIMGGGVGNFFTHAPMGRYAERKNACGNWSPFAEFNIYCDPEAAQAVFSNTALAEKTTFVPLDITHQVLASPKVLELLSYGYGKEKSGERTTLRQMFHELLIFFSKTYHREFGMNQGPPLHDPVAVTAALTPELFEDMNGERFEIYVVPEGEPNSFERRRHFKDSGQCGRTVVKLLRESEKGIRIPRTLEIPTFWMLIDLALAEADKKSPL</sequence>
<dbReference type="GO" id="GO:0006152">
    <property type="term" value="P:purine nucleoside catabolic process"/>
    <property type="evidence" value="ECO:0007669"/>
    <property type="project" value="TreeGrafter"/>
</dbReference>
<dbReference type="Pfam" id="PF01156">
    <property type="entry name" value="IU_nuc_hydro"/>
    <property type="match status" value="1"/>
</dbReference>
<reference evidence="5" key="1">
    <citation type="journal article" date="2020" name="Stud. Mycol.">
        <title>101 Dothideomycetes genomes: a test case for predicting lifestyles and emergence of pathogens.</title>
        <authorList>
            <person name="Haridas S."/>
            <person name="Albert R."/>
            <person name="Binder M."/>
            <person name="Bloem J."/>
            <person name="Labutti K."/>
            <person name="Salamov A."/>
            <person name="Andreopoulos B."/>
            <person name="Baker S."/>
            <person name="Barry K."/>
            <person name="Bills G."/>
            <person name="Bluhm B."/>
            <person name="Cannon C."/>
            <person name="Castanera R."/>
            <person name="Culley D."/>
            <person name="Daum C."/>
            <person name="Ezra D."/>
            <person name="Gonzalez J."/>
            <person name="Henrissat B."/>
            <person name="Kuo A."/>
            <person name="Liang C."/>
            <person name="Lipzen A."/>
            <person name="Lutzoni F."/>
            <person name="Magnuson J."/>
            <person name="Mondo S."/>
            <person name="Nolan M."/>
            <person name="Ohm R."/>
            <person name="Pangilinan J."/>
            <person name="Park H.-J."/>
            <person name="Ramirez L."/>
            <person name="Alfaro M."/>
            <person name="Sun H."/>
            <person name="Tritt A."/>
            <person name="Yoshinaga Y."/>
            <person name="Zwiers L.-H."/>
            <person name="Turgeon B."/>
            <person name="Goodwin S."/>
            <person name="Spatafora J."/>
            <person name="Crous P."/>
            <person name="Grigoriev I."/>
        </authorList>
    </citation>
    <scope>NUCLEOTIDE SEQUENCE</scope>
    <source>
        <strain evidence="5">CBS 133067</strain>
    </source>
</reference>
<dbReference type="GO" id="GO:0008477">
    <property type="term" value="F:purine nucleosidase activity"/>
    <property type="evidence" value="ECO:0007669"/>
    <property type="project" value="TreeGrafter"/>
</dbReference>
<keyword evidence="2 5" id="KW-0378">Hydrolase</keyword>
<dbReference type="SUPFAM" id="SSF53590">
    <property type="entry name" value="Nucleoside hydrolase"/>
    <property type="match status" value="1"/>
</dbReference>
<dbReference type="Proteomes" id="UP000799772">
    <property type="component" value="Unassembled WGS sequence"/>
</dbReference>
<gene>
    <name evidence="5" type="ORF">NA57DRAFT_36146</name>
</gene>
<feature type="domain" description="Inosine/uridine-preferring nucleoside hydrolase" evidence="4">
    <location>
        <begin position="24"/>
        <end position="364"/>
    </location>
</feature>
<dbReference type="OrthoDB" id="432381at2759"/>
<dbReference type="Gene3D" id="3.90.245.10">
    <property type="entry name" value="Ribonucleoside hydrolase-like"/>
    <property type="match status" value="1"/>
</dbReference>
<protein>
    <submittedName>
        <fullName evidence="5">Inosine/uridine-preferring nucleoside hydrolase</fullName>
    </submittedName>
</protein>
<dbReference type="EMBL" id="ML978124">
    <property type="protein sequence ID" value="KAF2100822.1"/>
    <property type="molecule type" value="Genomic_DNA"/>
</dbReference>
<evidence type="ECO:0000256" key="2">
    <source>
        <dbReference type="ARBA" id="ARBA00022801"/>
    </source>
</evidence>
<evidence type="ECO:0000313" key="6">
    <source>
        <dbReference type="Proteomes" id="UP000799772"/>
    </source>
</evidence>
<keyword evidence="3" id="KW-0326">Glycosidase</keyword>
<organism evidence="5 6">
    <name type="scientific">Rhizodiscina lignyota</name>
    <dbReference type="NCBI Taxonomy" id="1504668"/>
    <lineage>
        <taxon>Eukaryota</taxon>
        <taxon>Fungi</taxon>
        <taxon>Dikarya</taxon>
        <taxon>Ascomycota</taxon>
        <taxon>Pezizomycotina</taxon>
        <taxon>Dothideomycetes</taxon>
        <taxon>Pleosporomycetidae</taxon>
        <taxon>Aulographales</taxon>
        <taxon>Rhizodiscinaceae</taxon>
        <taxon>Rhizodiscina</taxon>
    </lineage>
</organism>
<dbReference type="PANTHER" id="PTHR12304:SF4">
    <property type="entry name" value="URIDINE NUCLEOSIDASE"/>
    <property type="match status" value="1"/>
</dbReference>
<name>A0A9P4IJJ4_9PEZI</name>
<dbReference type="PANTHER" id="PTHR12304">
    <property type="entry name" value="INOSINE-URIDINE PREFERRING NUCLEOSIDE HYDROLASE"/>
    <property type="match status" value="1"/>
</dbReference>
<dbReference type="GO" id="GO:0005829">
    <property type="term" value="C:cytosol"/>
    <property type="evidence" value="ECO:0007669"/>
    <property type="project" value="TreeGrafter"/>
</dbReference>
<dbReference type="InterPro" id="IPR023186">
    <property type="entry name" value="IUNH"/>
</dbReference>
<dbReference type="CDD" id="cd02651">
    <property type="entry name" value="nuc_hydro_IU_UC_XIUA"/>
    <property type="match status" value="1"/>
</dbReference>
<dbReference type="InterPro" id="IPR036452">
    <property type="entry name" value="Ribo_hydro-like"/>
</dbReference>
<dbReference type="InterPro" id="IPR001910">
    <property type="entry name" value="Inosine/uridine_hydrolase_dom"/>
</dbReference>
<accession>A0A9P4IJJ4</accession>